<dbReference type="CDD" id="cd00448">
    <property type="entry name" value="YjgF_YER057c_UK114_family"/>
    <property type="match status" value="1"/>
</dbReference>
<proteinExistence type="inferred from homology"/>
<gene>
    <name evidence="2" type="ORF">GCM10022252_66780</name>
</gene>
<evidence type="ECO:0000313" key="3">
    <source>
        <dbReference type="Proteomes" id="UP001501251"/>
    </source>
</evidence>
<dbReference type="Proteomes" id="UP001501251">
    <property type="component" value="Unassembled WGS sequence"/>
</dbReference>
<dbReference type="EMBL" id="BAABAQ010000015">
    <property type="protein sequence ID" value="GAA4205745.1"/>
    <property type="molecule type" value="Genomic_DNA"/>
</dbReference>
<dbReference type="Pfam" id="PF01042">
    <property type="entry name" value="Ribonuc_L-PSP"/>
    <property type="match status" value="1"/>
</dbReference>
<reference evidence="3" key="1">
    <citation type="journal article" date="2019" name="Int. J. Syst. Evol. Microbiol.">
        <title>The Global Catalogue of Microorganisms (GCM) 10K type strain sequencing project: providing services to taxonomists for standard genome sequencing and annotation.</title>
        <authorList>
            <consortium name="The Broad Institute Genomics Platform"/>
            <consortium name="The Broad Institute Genome Sequencing Center for Infectious Disease"/>
            <person name="Wu L."/>
            <person name="Ma J."/>
        </authorList>
    </citation>
    <scope>NUCLEOTIDE SEQUENCE [LARGE SCALE GENOMIC DNA]</scope>
    <source>
        <strain evidence="3">JCM 17388</strain>
    </source>
</reference>
<sequence length="128" mass="13378">METVTHSPAEGVYAPTGGYAHAIEVRNAERLLFVSGTMGLDPAGVPGGTLAKQLDLIWSNLRVILASAGMTVDNVVRVTSYLRDASYAEANATARVAALGDRVVPTTVIVAETLVGEWLVEIEVIAAG</sequence>
<name>A0ABP8BFW5_9ACTN</name>
<dbReference type="InterPro" id="IPR006175">
    <property type="entry name" value="YjgF/YER057c/UK114"/>
</dbReference>
<dbReference type="RefSeq" id="WP_344922177.1">
    <property type="nucleotide sequence ID" value="NZ_BAABAQ010000015.1"/>
</dbReference>
<dbReference type="PANTHER" id="PTHR11803:SF58">
    <property type="entry name" value="PROTEIN HMF1-RELATED"/>
    <property type="match status" value="1"/>
</dbReference>
<keyword evidence="3" id="KW-1185">Reference proteome</keyword>
<dbReference type="SUPFAM" id="SSF55298">
    <property type="entry name" value="YjgF-like"/>
    <property type="match status" value="1"/>
</dbReference>
<dbReference type="PANTHER" id="PTHR11803">
    <property type="entry name" value="2-IMINOBUTANOATE/2-IMINOPROPANOATE DEAMINASE RIDA"/>
    <property type="match status" value="1"/>
</dbReference>
<dbReference type="InterPro" id="IPR035959">
    <property type="entry name" value="RutC-like_sf"/>
</dbReference>
<comment type="caution">
    <text evidence="2">The sequence shown here is derived from an EMBL/GenBank/DDBJ whole genome shotgun (WGS) entry which is preliminary data.</text>
</comment>
<protein>
    <submittedName>
        <fullName evidence="2">RidA family protein</fullName>
    </submittedName>
</protein>
<dbReference type="Gene3D" id="3.30.1330.40">
    <property type="entry name" value="RutC-like"/>
    <property type="match status" value="1"/>
</dbReference>
<evidence type="ECO:0000313" key="2">
    <source>
        <dbReference type="EMBL" id="GAA4205745.1"/>
    </source>
</evidence>
<evidence type="ECO:0000256" key="1">
    <source>
        <dbReference type="ARBA" id="ARBA00010552"/>
    </source>
</evidence>
<accession>A0ABP8BFW5</accession>
<comment type="similarity">
    <text evidence="1">Belongs to the RutC family.</text>
</comment>
<organism evidence="2 3">
    <name type="scientific">Streptosporangium oxazolinicum</name>
    <dbReference type="NCBI Taxonomy" id="909287"/>
    <lineage>
        <taxon>Bacteria</taxon>
        <taxon>Bacillati</taxon>
        <taxon>Actinomycetota</taxon>
        <taxon>Actinomycetes</taxon>
        <taxon>Streptosporangiales</taxon>
        <taxon>Streptosporangiaceae</taxon>
        <taxon>Streptosporangium</taxon>
    </lineage>
</organism>